<dbReference type="CDD" id="cd06558">
    <property type="entry name" value="crotonase-like"/>
    <property type="match status" value="1"/>
</dbReference>
<dbReference type="Gene3D" id="1.10.1040.50">
    <property type="match status" value="1"/>
</dbReference>
<evidence type="ECO:0000259" key="7">
    <source>
        <dbReference type="Pfam" id="PF02737"/>
    </source>
</evidence>
<proteinExistence type="predicted"/>
<dbReference type="GO" id="GO:0070403">
    <property type="term" value="F:NAD+ binding"/>
    <property type="evidence" value="ECO:0007669"/>
    <property type="project" value="InterPro"/>
</dbReference>
<dbReference type="InterPro" id="IPR008927">
    <property type="entry name" value="6-PGluconate_DH-like_C_sf"/>
</dbReference>
<dbReference type="GO" id="GO:0006635">
    <property type="term" value="P:fatty acid beta-oxidation"/>
    <property type="evidence" value="ECO:0007669"/>
    <property type="project" value="UniProtKB-UniPathway"/>
</dbReference>
<dbReference type="UniPathway" id="UPA00659"/>
<dbReference type="InterPro" id="IPR006108">
    <property type="entry name" value="3HC_DH_C"/>
</dbReference>
<feature type="domain" description="3-hydroxyacyl-CoA dehydrogenase NAD binding" evidence="7">
    <location>
        <begin position="1"/>
        <end position="182"/>
    </location>
</feature>
<dbReference type="PANTHER" id="PTHR48075">
    <property type="entry name" value="3-HYDROXYACYL-COA DEHYDROGENASE FAMILY PROTEIN"/>
    <property type="match status" value="1"/>
</dbReference>
<feature type="domain" description="3-hydroxyacyl-CoA dehydrogenase C-terminal" evidence="6">
    <location>
        <begin position="185"/>
        <end position="286"/>
    </location>
</feature>
<evidence type="ECO:0008006" key="9">
    <source>
        <dbReference type="Google" id="ProtNLM"/>
    </source>
</evidence>
<sequence>VGVIGAGTMGAGIAGQVANAGIEVWLLDLPSKGDKTNSLSSKGLERIKDPDMPGLMSEEAENLVHLGNTRDDFHELADCDWVAEAVVERLDVKQDLYRRLNKCCKASAIITSNTSTIPIKLLTEGMPHEFCERFAITHFFNPVRFMRLLELVRGEHTKNDVIDTLAMFSELQLGKGVVLCADTPGFLANRVGVFAIQCAIHNAFDLELSPAEADAFFGRPLGFPKTGVFGLYDLIGIDLMADVVKSLVNILPTNDAFHRYSAPIDFMTNMVANGQTGNKNNKGFYRDDGEERQVISLVNGDYVPYERLRVPLLEETEQEGISTLLNDNGPFGLYAWRVLSETLCYAASLVPEVTEDLTQIDDAMKLGYNWVKGPFELLDEIGVGYFIDRLQKDGREVPSFLTKGLKSGFYIHKKTGLSSLGANGSLFPIIRPNKVLRFSEIRQTLSPISSNRSASWYEYEGAAIVEFHSKANTLDSGSLDILSEALSKSQKMGLRGVIVHNDSHHFSCGVSLWSVRNCFEKEDFNSLDAFLIYFQETMLKMKSSTLPVIAAPVGMSIGGGFEVVLHADHVVSHANSVMGLVESFVGVVPAGGGCKETLYRWSDRLADNNKAAWKSFMSIGLGKLANSPSEAASLAMSRQSDVFHMNRDHMLNLSLSSLEKVKKSIDRGSITLSGIDQFQEMVDWLESSHAKEALTTHDITVGTEIARIVTGGECPAGTVFSEQDILNAERASFIRLARTAETQARIVAMLDNGKTLRN</sequence>
<protein>
    <recommendedName>
        <fullName evidence="9">3-hydroxyacyl-CoA dehydrogenase</fullName>
    </recommendedName>
</protein>
<dbReference type="SUPFAM" id="SSF51735">
    <property type="entry name" value="NAD(P)-binding Rossmann-fold domains"/>
    <property type="match status" value="1"/>
</dbReference>
<dbReference type="PANTHER" id="PTHR48075:SF7">
    <property type="entry name" value="3-HYDROXYACYL-COA DEHYDROGENASE-RELATED"/>
    <property type="match status" value="1"/>
</dbReference>
<feature type="non-terminal residue" evidence="8">
    <location>
        <position position="1"/>
    </location>
</feature>
<reference evidence="8" key="1">
    <citation type="submission" date="2018-05" db="EMBL/GenBank/DDBJ databases">
        <authorList>
            <person name="Lanie J.A."/>
            <person name="Ng W.-L."/>
            <person name="Kazmierczak K.M."/>
            <person name="Andrzejewski T.M."/>
            <person name="Davidsen T.M."/>
            <person name="Wayne K.J."/>
            <person name="Tettelin H."/>
            <person name="Glass J.I."/>
            <person name="Rusch D."/>
            <person name="Podicherti R."/>
            <person name="Tsui H.-C.T."/>
            <person name="Winkler M.E."/>
        </authorList>
    </citation>
    <scope>NUCLEOTIDE SEQUENCE</scope>
</reference>
<evidence type="ECO:0000259" key="6">
    <source>
        <dbReference type="Pfam" id="PF00725"/>
    </source>
</evidence>
<evidence type="ECO:0000256" key="3">
    <source>
        <dbReference type="ARBA" id="ARBA00023002"/>
    </source>
</evidence>
<keyword evidence="4" id="KW-0520">NAD</keyword>
<dbReference type="InterPro" id="IPR001753">
    <property type="entry name" value="Enoyl-CoA_hydra/iso"/>
</dbReference>
<name>A0A381WP55_9ZZZZ</name>
<dbReference type="SUPFAM" id="SSF52096">
    <property type="entry name" value="ClpP/crotonase"/>
    <property type="match status" value="1"/>
</dbReference>
<organism evidence="8">
    <name type="scientific">marine metagenome</name>
    <dbReference type="NCBI Taxonomy" id="408172"/>
    <lineage>
        <taxon>unclassified sequences</taxon>
        <taxon>metagenomes</taxon>
        <taxon>ecological metagenomes</taxon>
    </lineage>
</organism>
<comment type="pathway">
    <text evidence="1">Lipid metabolism; fatty acid beta-oxidation.</text>
</comment>
<dbReference type="EMBL" id="UINC01012402">
    <property type="protein sequence ID" value="SVA54182.1"/>
    <property type="molecule type" value="Genomic_DNA"/>
</dbReference>
<evidence type="ECO:0000256" key="5">
    <source>
        <dbReference type="ARBA" id="ARBA00023098"/>
    </source>
</evidence>
<dbReference type="InterPro" id="IPR029045">
    <property type="entry name" value="ClpP/crotonase-like_dom_sf"/>
</dbReference>
<dbReference type="InterPro" id="IPR006176">
    <property type="entry name" value="3-OHacyl-CoA_DH_NAD-bd"/>
</dbReference>
<evidence type="ECO:0000256" key="2">
    <source>
        <dbReference type="ARBA" id="ARBA00022832"/>
    </source>
</evidence>
<keyword evidence="2" id="KW-0276">Fatty acid metabolism</keyword>
<gene>
    <name evidence="8" type="ORF">METZ01_LOCUS107036</name>
</gene>
<dbReference type="AlphaFoldDB" id="A0A381WP55"/>
<dbReference type="Pfam" id="PF00378">
    <property type="entry name" value="ECH_1"/>
    <property type="match status" value="1"/>
</dbReference>
<evidence type="ECO:0000256" key="1">
    <source>
        <dbReference type="ARBA" id="ARBA00005005"/>
    </source>
</evidence>
<dbReference type="Gene3D" id="3.90.226.10">
    <property type="entry name" value="2-enoyl-CoA Hydratase, Chain A, domain 1"/>
    <property type="match status" value="1"/>
</dbReference>
<keyword evidence="5" id="KW-0443">Lipid metabolism</keyword>
<dbReference type="Pfam" id="PF02737">
    <property type="entry name" value="3HCDH_N"/>
    <property type="match status" value="1"/>
</dbReference>
<accession>A0A381WP55</accession>
<dbReference type="GO" id="GO:0016616">
    <property type="term" value="F:oxidoreductase activity, acting on the CH-OH group of donors, NAD or NADP as acceptor"/>
    <property type="evidence" value="ECO:0007669"/>
    <property type="project" value="InterPro"/>
</dbReference>
<dbReference type="Pfam" id="PF00725">
    <property type="entry name" value="3HCDH"/>
    <property type="match status" value="2"/>
</dbReference>
<dbReference type="Gene3D" id="3.40.50.720">
    <property type="entry name" value="NAD(P)-binding Rossmann-like Domain"/>
    <property type="match status" value="1"/>
</dbReference>
<evidence type="ECO:0000313" key="8">
    <source>
        <dbReference type="EMBL" id="SVA54182.1"/>
    </source>
</evidence>
<evidence type="ECO:0000256" key="4">
    <source>
        <dbReference type="ARBA" id="ARBA00023027"/>
    </source>
</evidence>
<dbReference type="SUPFAM" id="SSF48179">
    <property type="entry name" value="6-phosphogluconate dehydrogenase C-terminal domain-like"/>
    <property type="match status" value="2"/>
</dbReference>
<feature type="domain" description="3-hydroxyacyl-CoA dehydrogenase C-terminal" evidence="6">
    <location>
        <begin position="334"/>
        <end position="385"/>
    </location>
</feature>
<dbReference type="InterPro" id="IPR036291">
    <property type="entry name" value="NAD(P)-bd_dom_sf"/>
</dbReference>
<keyword evidence="3" id="KW-0560">Oxidoreductase</keyword>